<dbReference type="RefSeq" id="WP_187563555.1">
    <property type="nucleotide sequence ID" value="NZ_JACGWS010000012.1"/>
</dbReference>
<evidence type="ECO:0000313" key="2">
    <source>
        <dbReference type="Proteomes" id="UP000619238"/>
    </source>
</evidence>
<proteinExistence type="predicted"/>
<dbReference type="Proteomes" id="UP000619238">
    <property type="component" value="Unassembled WGS sequence"/>
</dbReference>
<dbReference type="EMBL" id="JACGWS010000012">
    <property type="protein sequence ID" value="MBC8756512.1"/>
    <property type="molecule type" value="Genomic_DNA"/>
</dbReference>
<reference evidence="1 2" key="1">
    <citation type="submission" date="2020-07" db="EMBL/GenBank/DDBJ databases">
        <title>Description of Kordia aestuariivivens sp. nov., isolated from a tidal flat.</title>
        <authorList>
            <person name="Park S."/>
            <person name="Yoon J.-H."/>
        </authorList>
    </citation>
    <scope>NUCLEOTIDE SEQUENCE [LARGE SCALE GENOMIC DNA]</scope>
    <source>
        <strain evidence="1 2">YSTF-M3</strain>
    </source>
</reference>
<dbReference type="InterPro" id="IPR024510">
    <property type="entry name" value="DUF2589"/>
</dbReference>
<gene>
    <name evidence="1" type="ORF">H2O64_17705</name>
</gene>
<accession>A0ABR7QD60</accession>
<comment type="caution">
    <text evidence="1">The sequence shown here is derived from an EMBL/GenBank/DDBJ whole genome shotgun (WGS) entry which is preliminary data.</text>
</comment>
<organism evidence="1 2">
    <name type="scientific">Kordia aestuariivivens</name>
    <dbReference type="NCBI Taxonomy" id="2759037"/>
    <lineage>
        <taxon>Bacteria</taxon>
        <taxon>Pseudomonadati</taxon>
        <taxon>Bacteroidota</taxon>
        <taxon>Flavobacteriia</taxon>
        <taxon>Flavobacteriales</taxon>
        <taxon>Flavobacteriaceae</taxon>
        <taxon>Kordia</taxon>
    </lineage>
</organism>
<keyword evidence="2" id="KW-1185">Reference proteome</keyword>
<sequence>MSLSKYNPGQELASIDFESMIGGPLISVVNAQAQASMSSVDFIQKVGFTEDKDPIYVSFKYPKQVAPYQEGNTDQVVSITISNGGTGYTSAPTVTLTGDGTGATATAFINGSGVVDSIDITNQGSGYTSPPTIAFTGGDGSGAAAVSALGTQVARAAQFQDMKIEVPILTMLPIPFIRIDETTVDFNAKINSVESRNVETEFGIKGDLTVKQRWPGGSAKLSVSASYKRKSQQGFNIEKTYSMAVHVRAVQDEMPAGMEKLLGILENAIVSTPTAIPAA</sequence>
<evidence type="ECO:0000313" key="1">
    <source>
        <dbReference type="EMBL" id="MBC8756512.1"/>
    </source>
</evidence>
<dbReference type="Pfam" id="PF11655">
    <property type="entry name" value="DUF2589"/>
    <property type="match status" value="2"/>
</dbReference>
<protein>
    <submittedName>
        <fullName evidence="1">DUF2589 domain-containing protein</fullName>
    </submittedName>
</protein>
<name>A0ABR7QD60_9FLAO</name>